<keyword evidence="3" id="KW-1185">Reference proteome</keyword>
<dbReference type="EMBL" id="CP063849">
    <property type="protein sequence ID" value="QOY86537.1"/>
    <property type="molecule type" value="Genomic_DNA"/>
</dbReference>
<feature type="chain" id="PRO_5032921533" evidence="1">
    <location>
        <begin position="24"/>
        <end position="574"/>
    </location>
</feature>
<evidence type="ECO:0000313" key="3">
    <source>
        <dbReference type="Proteomes" id="UP000593892"/>
    </source>
</evidence>
<organism evidence="2 3">
    <name type="scientific">Paludibaculum fermentans</name>
    <dbReference type="NCBI Taxonomy" id="1473598"/>
    <lineage>
        <taxon>Bacteria</taxon>
        <taxon>Pseudomonadati</taxon>
        <taxon>Acidobacteriota</taxon>
        <taxon>Terriglobia</taxon>
        <taxon>Bryobacterales</taxon>
        <taxon>Bryobacteraceae</taxon>
        <taxon>Paludibaculum</taxon>
    </lineage>
</organism>
<gene>
    <name evidence="2" type="ORF">IRI77_27610</name>
</gene>
<evidence type="ECO:0000313" key="2">
    <source>
        <dbReference type="EMBL" id="QOY86537.1"/>
    </source>
</evidence>
<protein>
    <submittedName>
        <fullName evidence="2">Uncharacterized protein</fullName>
    </submittedName>
</protein>
<name>A0A7S7NMV3_PALFE</name>
<dbReference type="Proteomes" id="UP000593892">
    <property type="component" value="Chromosome"/>
</dbReference>
<dbReference type="AlphaFoldDB" id="A0A7S7NMV3"/>
<dbReference type="KEGG" id="pfer:IRI77_27610"/>
<proteinExistence type="predicted"/>
<keyword evidence="1" id="KW-0732">Signal</keyword>
<reference evidence="2 3" key="1">
    <citation type="submission" date="2020-10" db="EMBL/GenBank/DDBJ databases">
        <title>Complete genome sequence of Paludibaculum fermentans P105T, a facultatively anaerobic acidobacterium capable of dissimilatory Fe(III) reduction.</title>
        <authorList>
            <person name="Dedysh S.N."/>
            <person name="Beletsky A.V."/>
            <person name="Kulichevskaya I.S."/>
            <person name="Mardanov A.V."/>
            <person name="Ravin N.V."/>
        </authorList>
    </citation>
    <scope>NUCLEOTIDE SEQUENCE [LARGE SCALE GENOMIC DNA]</scope>
    <source>
        <strain evidence="2 3">P105</strain>
    </source>
</reference>
<accession>A0A7S7NMV3</accession>
<sequence>MSGFRKAFLLMAVLVLVTGIAFAQSTPLQCVANSGTTPPVRAEGVAEEVGQVIITCTGGTSTTANQPIPTFNVQIFLSTNVTSRLLGHTQAIDSEALLLIDEPAFCNNTTATVGCQLVASTVPNTQTVTASGSGLYYGGATGRPNVFVGQVVGTNSIAWLNIPFDPPGTTSNRVIRLANVRANANQLGVSSTLIPTSINMFISISGTGSLSLANSQLTVAYVQLGMKFSATPATYNQCEAGTKTFNIKFAEQFGTAFRKNIPATTPQATVGSIYNTESMFYNPNFAGTQAATAGLATQATRLIARFSNVPGNVALSVPLTITTADGDSATLVAAPTDGSTASTADGSVALSGGAGAAVWEVTASNSGAISTFTVPVSVAYKANPLPGLGTATVSGNYAPTTTVFTASASAPAPRFVDNPQSATTFTINSCRTNLLFPFVTNVSGFDTGLVISNTSSDPFGTVPQRGPCTLNYYGSTSGGGAAPGVQTSGTVNEGTQLIWTLSNGGNLGVAATPGFMGYIIAQCNFQFAHGYAFVSDLGASRVAEGYLALVMDKDMFNTGDGATRTGASSEKLVH</sequence>
<dbReference type="RefSeq" id="WP_194448206.1">
    <property type="nucleotide sequence ID" value="NZ_CP063849.1"/>
</dbReference>
<evidence type="ECO:0000256" key="1">
    <source>
        <dbReference type="SAM" id="SignalP"/>
    </source>
</evidence>
<feature type="signal peptide" evidence="1">
    <location>
        <begin position="1"/>
        <end position="23"/>
    </location>
</feature>